<dbReference type="SUPFAM" id="SSF52317">
    <property type="entry name" value="Class I glutamine amidotransferase-like"/>
    <property type="match status" value="1"/>
</dbReference>
<feature type="active site" evidence="4">
    <location>
        <position position="220"/>
    </location>
</feature>
<comment type="function">
    <text evidence="4">Transfers an acetyl group from acetyl-CoA to L-homoserine, forming acetyl-L-homoserine.</text>
</comment>
<comment type="subcellular location">
    <subcellularLocation>
        <location evidence="4">Cytoplasm</location>
    </subcellularLocation>
</comment>
<feature type="site" description="Important for substrate specificity" evidence="4">
    <location>
        <position position="176"/>
    </location>
</feature>
<evidence type="ECO:0000256" key="1">
    <source>
        <dbReference type="ARBA" id="ARBA00022605"/>
    </source>
</evidence>
<dbReference type="Pfam" id="PF04204">
    <property type="entry name" value="HTS"/>
    <property type="match status" value="1"/>
</dbReference>
<keyword evidence="4" id="KW-0963">Cytoplasm</keyword>
<dbReference type="PANTHER" id="PTHR20919">
    <property type="entry name" value="HOMOSERINE O-SUCCINYLTRANSFERASE"/>
    <property type="match status" value="1"/>
</dbReference>
<evidence type="ECO:0000313" key="7">
    <source>
        <dbReference type="Proteomes" id="UP001139006"/>
    </source>
</evidence>
<comment type="caution">
    <text evidence="6">The sequence shown here is derived from an EMBL/GenBank/DDBJ whole genome shotgun (WGS) entry which is preliminary data.</text>
</comment>
<keyword evidence="7" id="KW-1185">Reference proteome</keyword>
<evidence type="ECO:0000256" key="3">
    <source>
        <dbReference type="ARBA" id="ARBA00023315"/>
    </source>
</evidence>
<dbReference type="Gene3D" id="3.40.50.880">
    <property type="match status" value="1"/>
</dbReference>
<evidence type="ECO:0000256" key="2">
    <source>
        <dbReference type="ARBA" id="ARBA00022679"/>
    </source>
</evidence>
<gene>
    <name evidence="4" type="primary">metAA</name>
    <name evidence="6" type="ORF">LB941_02390</name>
</gene>
<feature type="binding site" evidence="4">
    <location>
        <position position="232"/>
    </location>
    <ligand>
        <name>substrate</name>
    </ligand>
</feature>
<dbReference type="GO" id="GO:0008899">
    <property type="term" value="F:homoserine O-succinyltransferase activity"/>
    <property type="evidence" value="ECO:0007669"/>
    <property type="project" value="UniProtKB-UniRule"/>
</dbReference>
<accession>A0A9X2JKM5</accession>
<feature type="active site" description="Proton acceptor" evidence="4">
    <location>
        <position position="218"/>
    </location>
</feature>
<organism evidence="6 7">
    <name type="scientific">Ligilactobacillus ubinensis</name>
    <dbReference type="NCBI Taxonomy" id="2876789"/>
    <lineage>
        <taxon>Bacteria</taxon>
        <taxon>Bacillati</taxon>
        <taxon>Bacillota</taxon>
        <taxon>Bacilli</taxon>
        <taxon>Lactobacillales</taxon>
        <taxon>Lactobacillaceae</taxon>
        <taxon>Ligilactobacillus</taxon>
    </lineage>
</organism>
<reference evidence="6 7" key="1">
    <citation type="journal article" date="2023" name="Int. J. Syst. Evol. Microbiol.">
        <title>Ligilactobacillus ubinensis sp. nov., a novel species isolated from the wild ferment of a durian fruit (Durio zibethinus).</title>
        <authorList>
            <person name="Heng Y.C."/>
            <person name="Menon N."/>
            <person name="Chen B."/>
            <person name="Loo B.Z.L."/>
            <person name="Wong G.W.J."/>
            <person name="Lim A.C.H."/>
            <person name="Silvaraju S."/>
            <person name="Kittelmann S."/>
        </authorList>
    </citation>
    <scope>NUCLEOTIDE SEQUENCE [LARGE SCALE GENOMIC DNA]</scope>
    <source>
        <strain evidence="6 7">WILCCON 0076</strain>
    </source>
</reference>
<dbReference type="GO" id="GO:0004414">
    <property type="term" value="F:homoserine O-acetyltransferase activity"/>
    <property type="evidence" value="ECO:0007669"/>
    <property type="project" value="UniProtKB-EC"/>
</dbReference>
<evidence type="ECO:0000256" key="5">
    <source>
        <dbReference type="PIRSR" id="PIRSR000450-1"/>
    </source>
</evidence>
<dbReference type="EC" id="2.3.1.31" evidence="4"/>
<feature type="binding site" evidence="4">
    <location>
        <position position="147"/>
    </location>
    <ligand>
        <name>substrate</name>
    </ligand>
</feature>
<keyword evidence="2 4" id="KW-0808">Transferase</keyword>
<dbReference type="GO" id="GO:0009086">
    <property type="term" value="P:methionine biosynthetic process"/>
    <property type="evidence" value="ECO:0007669"/>
    <property type="project" value="UniProtKB-UniRule"/>
</dbReference>
<comment type="pathway">
    <text evidence="4">Amino-acid biosynthesis; L-methionine biosynthesis via de novo pathway; O-acetyl-L-homoserine from L-homoserine: step 1/1.</text>
</comment>
<feature type="active site" description="Acyl-thioester intermediate" evidence="4 5">
    <location>
        <position position="126"/>
    </location>
</feature>
<dbReference type="InterPro" id="IPR033752">
    <property type="entry name" value="MetA_family"/>
</dbReference>
<name>A0A9X2JKM5_9LACO</name>
<keyword evidence="3 4" id="KW-0012">Acyltransferase</keyword>
<dbReference type="AlphaFoldDB" id="A0A9X2JKM5"/>
<dbReference type="HAMAP" id="MF_00295">
    <property type="entry name" value="MetA_acyltransf"/>
    <property type="match status" value="1"/>
</dbReference>
<evidence type="ECO:0000256" key="4">
    <source>
        <dbReference type="HAMAP-Rule" id="MF_00295"/>
    </source>
</evidence>
<dbReference type="GO" id="GO:0005737">
    <property type="term" value="C:cytoplasm"/>
    <property type="evidence" value="ECO:0007669"/>
    <property type="project" value="UniProtKB-SubCell"/>
</dbReference>
<dbReference type="PIRSF" id="PIRSF000450">
    <property type="entry name" value="H_ser_succinyltr"/>
    <property type="match status" value="1"/>
</dbReference>
<comment type="catalytic activity">
    <reaction evidence="4">
        <text>L-homoserine + acetyl-CoA = O-acetyl-L-homoserine + CoA</text>
        <dbReference type="Rhea" id="RHEA:13701"/>
        <dbReference type="ChEBI" id="CHEBI:57287"/>
        <dbReference type="ChEBI" id="CHEBI:57288"/>
        <dbReference type="ChEBI" id="CHEBI:57476"/>
        <dbReference type="ChEBI" id="CHEBI:57716"/>
        <dbReference type="EC" id="2.3.1.31"/>
    </reaction>
</comment>
<evidence type="ECO:0000313" key="6">
    <source>
        <dbReference type="EMBL" id="MCP0886184.1"/>
    </source>
</evidence>
<dbReference type="Proteomes" id="UP001139006">
    <property type="component" value="Unassembled WGS sequence"/>
</dbReference>
<keyword evidence="4" id="KW-0486">Methionine biosynthesis</keyword>
<comment type="caution">
    <text evidence="4">Lacks conserved residue(s) required for the propagation of feature annotation.</text>
</comment>
<dbReference type="InterPro" id="IPR029062">
    <property type="entry name" value="Class_I_gatase-like"/>
</dbReference>
<dbReference type="RefSeq" id="WP_253359169.1">
    <property type="nucleotide sequence ID" value="NZ_JAIULA010000003.1"/>
</dbReference>
<dbReference type="PANTHER" id="PTHR20919:SF0">
    <property type="entry name" value="HOMOSERINE O-SUCCINYLTRANSFERASE"/>
    <property type="match status" value="1"/>
</dbReference>
<dbReference type="EMBL" id="JAIULA010000003">
    <property type="protein sequence ID" value="MCP0886184.1"/>
    <property type="molecule type" value="Genomic_DNA"/>
</dbReference>
<comment type="similarity">
    <text evidence="4">Belongs to the MetA family.</text>
</comment>
<proteinExistence type="inferred from homology"/>
<feature type="binding site" evidence="4">
    <location>
        <position position="176"/>
    </location>
    <ligand>
        <name>substrate</name>
    </ligand>
</feature>
<sequence length="283" mass="32158">MTVYSKNGFTAQENISTATYELLVLNLMPNKKQTELQIRNVLQAVEGNINLTFMYPLTHQFKSISSNIISEKYAILSDIENKHFDGLIVTGAPVEQLEFEDVDYWGEFCDIIAWAQKKCDKVLCICWAAQAAMYQLAAVPKKTLPDKLFGIYTSEITVKKNNLFTDIKIPIKVPFSRYTTNNEQDVIEAGFDILATNTKTGPMVAATKDGRYTFITGHPEYGKETLFDEYQRDLNKDLKIAAPHDYFVRGNGTNVANIVNTWSYYSQRLFANWLQSVPISVKL</sequence>
<protein>
    <recommendedName>
        <fullName evidence="4">Homoserine O-acetyltransferase</fullName>
        <shortName evidence="4">HAT</shortName>
        <ecNumber evidence="4">2.3.1.31</ecNumber>
    </recommendedName>
    <alternativeName>
        <fullName evidence="4">Homoserine transacetylase</fullName>
        <shortName evidence="4">HTA</shortName>
    </alternativeName>
</protein>
<feature type="site" description="Important for acyl-CoA specificity" evidence="4">
    <location>
        <position position="95"/>
    </location>
</feature>
<keyword evidence="1 4" id="KW-0028">Amino-acid biosynthesis</keyword>